<dbReference type="Pfam" id="PF13740">
    <property type="entry name" value="ACT_6"/>
    <property type="match status" value="1"/>
</dbReference>
<dbReference type="PROSITE" id="PS51671">
    <property type="entry name" value="ACT"/>
    <property type="match status" value="1"/>
</dbReference>
<accession>A0A7W0C836</accession>
<evidence type="ECO:0000313" key="2">
    <source>
        <dbReference type="EMBL" id="MBA2880825.1"/>
    </source>
</evidence>
<dbReference type="NCBIfam" id="NF001220">
    <property type="entry name" value="PRK00194.1"/>
    <property type="match status" value="1"/>
</dbReference>
<dbReference type="Proteomes" id="UP000525298">
    <property type="component" value="Unassembled WGS sequence"/>
</dbReference>
<dbReference type="RefSeq" id="WP_181550480.1">
    <property type="nucleotide sequence ID" value="NZ_JACDUS010000002.1"/>
</dbReference>
<comment type="caution">
    <text evidence="2">The sequence shown here is derived from an EMBL/GenBank/DDBJ whole genome shotgun (WGS) entry which is preliminary data.</text>
</comment>
<keyword evidence="3" id="KW-1185">Reference proteome</keyword>
<sequence length="95" mass="10923">MEKKKEMVFITVIGEDKKGIVATVATYLYHQNINIIDINQRIMPDGCFVMSMFVDVCDATVNMEELSLGLEKIGQELAMSVQVQHENIFRMMHRI</sequence>
<evidence type="ECO:0000259" key="1">
    <source>
        <dbReference type="PROSITE" id="PS51671"/>
    </source>
</evidence>
<protein>
    <submittedName>
        <fullName evidence="2">ACT domain-containing protein</fullName>
    </submittedName>
</protein>
<dbReference type="InterPro" id="IPR002912">
    <property type="entry name" value="ACT_dom"/>
</dbReference>
<dbReference type="SUPFAM" id="SSF55021">
    <property type="entry name" value="ACT-like"/>
    <property type="match status" value="1"/>
</dbReference>
<name>A0A7W0C836_9BACT</name>
<proteinExistence type="predicted"/>
<dbReference type="AlphaFoldDB" id="A0A7W0C836"/>
<reference evidence="2 3" key="1">
    <citation type="submission" date="2020-07" db="EMBL/GenBank/DDBJ databases">
        <title>Genomic Encyclopedia of Type Strains, Phase IV (KMG-IV): sequencing the most valuable type-strain genomes for metagenomic binning, comparative biology and taxonomic classification.</title>
        <authorList>
            <person name="Goeker M."/>
        </authorList>
    </citation>
    <scope>NUCLEOTIDE SEQUENCE [LARGE SCALE GENOMIC DNA]</scope>
    <source>
        <strain evidence="2 3">DSM 17721</strain>
    </source>
</reference>
<dbReference type="EMBL" id="JACDUS010000002">
    <property type="protein sequence ID" value="MBA2880825.1"/>
    <property type="molecule type" value="Genomic_DNA"/>
</dbReference>
<dbReference type="Gene3D" id="3.30.70.260">
    <property type="match status" value="1"/>
</dbReference>
<evidence type="ECO:0000313" key="3">
    <source>
        <dbReference type="Proteomes" id="UP000525298"/>
    </source>
</evidence>
<dbReference type="InterPro" id="IPR045865">
    <property type="entry name" value="ACT-like_dom_sf"/>
</dbReference>
<organism evidence="2 3">
    <name type="scientific">Desulfosalsimonas propionicica</name>
    <dbReference type="NCBI Taxonomy" id="332175"/>
    <lineage>
        <taxon>Bacteria</taxon>
        <taxon>Pseudomonadati</taxon>
        <taxon>Thermodesulfobacteriota</taxon>
        <taxon>Desulfobacteria</taxon>
        <taxon>Desulfobacterales</taxon>
        <taxon>Desulfosalsimonadaceae</taxon>
        <taxon>Desulfosalsimonas</taxon>
    </lineage>
</organism>
<gene>
    <name evidence="2" type="ORF">HNR65_001143</name>
</gene>
<feature type="domain" description="ACT" evidence="1">
    <location>
        <begin position="9"/>
        <end position="90"/>
    </location>
</feature>